<keyword evidence="2" id="KW-1185">Reference proteome</keyword>
<reference evidence="1 2" key="1">
    <citation type="submission" date="2023-08" db="EMBL/GenBank/DDBJ databases">
        <title>The draft genome sequence of Paracraurococcus sp. LOR1-02.</title>
        <authorList>
            <person name="Kingkaew E."/>
            <person name="Tanasupawat S."/>
        </authorList>
    </citation>
    <scope>NUCLEOTIDE SEQUENCE [LARGE SCALE GENOMIC DNA]</scope>
    <source>
        <strain evidence="1 2">LOR1-02</strain>
    </source>
</reference>
<name>A0ABT9E997_9PROT</name>
<evidence type="ECO:0000313" key="2">
    <source>
        <dbReference type="Proteomes" id="UP001243009"/>
    </source>
</evidence>
<organism evidence="1 2">
    <name type="scientific">Paracraurococcus lichenis</name>
    <dbReference type="NCBI Taxonomy" id="3064888"/>
    <lineage>
        <taxon>Bacteria</taxon>
        <taxon>Pseudomonadati</taxon>
        <taxon>Pseudomonadota</taxon>
        <taxon>Alphaproteobacteria</taxon>
        <taxon>Acetobacterales</taxon>
        <taxon>Roseomonadaceae</taxon>
        <taxon>Paracraurococcus</taxon>
    </lineage>
</organism>
<evidence type="ECO:0000313" key="1">
    <source>
        <dbReference type="EMBL" id="MDO9712515.1"/>
    </source>
</evidence>
<dbReference type="Proteomes" id="UP001243009">
    <property type="component" value="Unassembled WGS sequence"/>
</dbReference>
<accession>A0ABT9E997</accession>
<sequence length="128" mass="13836">MEKPMVHLEAEAAGILTLRFGPPCTDDDEPAYLAALESIARHDEPFALLAIFGGRGRLSPAGDRAQALWFKATRSALNQRCQALAIVRPGDPGGAATVFGRLWAFPVAVRETEAEGRTFLADYLPVRS</sequence>
<gene>
    <name evidence="1" type="ORF">Q7A36_29505</name>
</gene>
<dbReference type="EMBL" id="JAUTWS010000049">
    <property type="protein sequence ID" value="MDO9712515.1"/>
    <property type="molecule type" value="Genomic_DNA"/>
</dbReference>
<proteinExistence type="predicted"/>
<dbReference type="RefSeq" id="WP_305107371.1">
    <property type="nucleotide sequence ID" value="NZ_JAUTWS010000049.1"/>
</dbReference>
<evidence type="ECO:0008006" key="3">
    <source>
        <dbReference type="Google" id="ProtNLM"/>
    </source>
</evidence>
<protein>
    <recommendedName>
        <fullName evidence="3">STAS/SEC14 domain-containing protein</fullName>
    </recommendedName>
</protein>
<comment type="caution">
    <text evidence="1">The sequence shown here is derived from an EMBL/GenBank/DDBJ whole genome shotgun (WGS) entry which is preliminary data.</text>
</comment>